<dbReference type="RefSeq" id="WP_195871267.1">
    <property type="nucleotide sequence ID" value="NZ_JADOET010000006.1"/>
</dbReference>
<comment type="caution">
    <text evidence="4">The sequence shown here is derived from an EMBL/GenBank/DDBJ whole genome shotgun (WGS) entry which is preliminary data.</text>
</comment>
<evidence type="ECO:0000256" key="1">
    <source>
        <dbReference type="PROSITE-ProRule" id="PRU00278"/>
    </source>
</evidence>
<evidence type="ECO:0000256" key="2">
    <source>
        <dbReference type="SAM" id="SignalP"/>
    </source>
</evidence>
<feature type="signal peptide" evidence="2">
    <location>
        <begin position="1"/>
        <end position="20"/>
    </location>
</feature>
<proteinExistence type="predicted"/>
<dbReference type="EMBL" id="JADOET010000006">
    <property type="protein sequence ID" value="MBF8149994.1"/>
    <property type="molecule type" value="Genomic_DNA"/>
</dbReference>
<dbReference type="InterPro" id="IPR000297">
    <property type="entry name" value="PPIase_PpiC"/>
</dbReference>
<accession>A0ABS0EHX6</accession>
<keyword evidence="2" id="KW-0732">Signal</keyword>
<dbReference type="Proteomes" id="UP000611215">
    <property type="component" value="Unassembled WGS sequence"/>
</dbReference>
<keyword evidence="1" id="KW-0697">Rotamase</keyword>
<dbReference type="GO" id="GO:0016853">
    <property type="term" value="F:isomerase activity"/>
    <property type="evidence" value="ECO:0007669"/>
    <property type="project" value="UniProtKB-KW"/>
</dbReference>
<gene>
    <name evidence="4" type="ORF">ITJ86_08790</name>
</gene>
<sequence>MKHLFTLLLFIPLFSFSQDAFEQQLDSISTSEEATSFIKENRSSKGKLFTFNKAKHKTRLANDLFNLSKGGKKVIRTDFKKTYYKVIDKAEVDYYKFNIIVIDASKSSSKEAISKRNKVLAQYHEGYRFKDLARHHSSGNTAKTKGDTGWIKAGDMSAAFDAVALNENHGINDVFTVDDIENKKYYLAIKTENRTPIEEITVLKFTEDIE</sequence>
<evidence type="ECO:0000259" key="3">
    <source>
        <dbReference type="PROSITE" id="PS50198"/>
    </source>
</evidence>
<keyword evidence="1 4" id="KW-0413">Isomerase</keyword>
<organism evidence="4 5">
    <name type="scientific">Winogradskyella marina</name>
    <dbReference type="NCBI Taxonomy" id="2785530"/>
    <lineage>
        <taxon>Bacteria</taxon>
        <taxon>Pseudomonadati</taxon>
        <taxon>Bacteroidota</taxon>
        <taxon>Flavobacteriia</taxon>
        <taxon>Flavobacteriales</taxon>
        <taxon>Flavobacteriaceae</taxon>
        <taxon>Winogradskyella</taxon>
    </lineage>
</organism>
<dbReference type="Pfam" id="PF13616">
    <property type="entry name" value="Rotamase_3"/>
    <property type="match status" value="1"/>
</dbReference>
<name>A0ABS0EHX6_9FLAO</name>
<protein>
    <submittedName>
        <fullName evidence="4">Peptidylprolyl isomerase</fullName>
    </submittedName>
</protein>
<keyword evidence="5" id="KW-1185">Reference proteome</keyword>
<dbReference type="InterPro" id="IPR046357">
    <property type="entry name" value="PPIase_dom_sf"/>
</dbReference>
<dbReference type="SUPFAM" id="SSF54534">
    <property type="entry name" value="FKBP-like"/>
    <property type="match status" value="1"/>
</dbReference>
<reference evidence="4 5" key="1">
    <citation type="submission" date="2020-11" db="EMBL/GenBank/DDBJ databases">
        <title>Winogradskyella marina sp. nov., isolated from marine sediment.</title>
        <authorList>
            <person name="Bo J."/>
            <person name="Wang S."/>
            <person name="Song X."/>
            <person name="Du Z."/>
        </authorList>
    </citation>
    <scope>NUCLEOTIDE SEQUENCE [LARGE SCALE GENOMIC DNA]</scope>
    <source>
        <strain evidence="4 5">F6397</strain>
    </source>
</reference>
<evidence type="ECO:0000313" key="4">
    <source>
        <dbReference type="EMBL" id="MBF8149994.1"/>
    </source>
</evidence>
<feature type="domain" description="PpiC" evidence="3">
    <location>
        <begin position="92"/>
        <end position="193"/>
    </location>
</feature>
<feature type="chain" id="PRO_5045557561" evidence="2">
    <location>
        <begin position="21"/>
        <end position="210"/>
    </location>
</feature>
<dbReference type="Gene3D" id="3.10.50.40">
    <property type="match status" value="1"/>
</dbReference>
<evidence type="ECO:0000313" key="5">
    <source>
        <dbReference type="Proteomes" id="UP000611215"/>
    </source>
</evidence>
<dbReference type="PROSITE" id="PS50198">
    <property type="entry name" value="PPIC_PPIASE_2"/>
    <property type="match status" value="1"/>
</dbReference>